<dbReference type="Proteomes" id="UP000324194">
    <property type="component" value="Chromosome 1"/>
</dbReference>
<evidence type="ECO:0000259" key="4">
    <source>
        <dbReference type="Pfam" id="PF04828"/>
    </source>
</evidence>
<gene>
    <name evidence="5" type="ORF">AQUSIP_11260</name>
</gene>
<accession>A0A5E4PFZ0</accession>
<evidence type="ECO:0000313" key="5">
    <source>
        <dbReference type="EMBL" id="VVC75829.1"/>
    </source>
</evidence>
<dbReference type="EMBL" id="LR699119">
    <property type="protein sequence ID" value="VVC75829.1"/>
    <property type="molecule type" value="Genomic_DNA"/>
</dbReference>
<sequence>MFTQYCHCNKCREIASMSENSQDKAGYSHTAAYLTNNFNIVTGENNLESLIRGSARLMLCSTCKSLVYGISLDPAKQGGIGINANNFDFHQDIPDSFKPVRHIWYANRIVDFNDNLPKFKDAPKEQFGSGELL</sequence>
<comment type="similarity">
    <text evidence="1">Belongs to the Gfa family.</text>
</comment>
<dbReference type="AlphaFoldDB" id="A0A5E4PFZ0"/>
<feature type="domain" description="CENP-V/GFA" evidence="4">
    <location>
        <begin position="3"/>
        <end position="106"/>
    </location>
</feature>
<name>A0A5E4PFZ0_9COXI</name>
<keyword evidence="6" id="KW-1185">Reference proteome</keyword>
<evidence type="ECO:0000313" key="6">
    <source>
        <dbReference type="Proteomes" id="UP000324194"/>
    </source>
</evidence>
<dbReference type="SUPFAM" id="SSF51316">
    <property type="entry name" value="Mss4-like"/>
    <property type="match status" value="1"/>
</dbReference>
<dbReference type="RefSeq" id="WP_269472867.1">
    <property type="nucleotide sequence ID" value="NZ_LR699119.1"/>
</dbReference>
<keyword evidence="3" id="KW-0862">Zinc</keyword>
<organism evidence="5 6">
    <name type="scientific">Aquicella siphonis</name>
    <dbReference type="NCBI Taxonomy" id="254247"/>
    <lineage>
        <taxon>Bacteria</taxon>
        <taxon>Pseudomonadati</taxon>
        <taxon>Pseudomonadota</taxon>
        <taxon>Gammaproteobacteria</taxon>
        <taxon>Legionellales</taxon>
        <taxon>Coxiellaceae</taxon>
        <taxon>Aquicella</taxon>
    </lineage>
</organism>
<evidence type="ECO:0000256" key="2">
    <source>
        <dbReference type="ARBA" id="ARBA00022723"/>
    </source>
</evidence>
<dbReference type="KEGG" id="asip:AQUSIP_11260"/>
<dbReference type="GO" id="GO:0046872">
    <property type="term" value="F:metal ion binding"/>
    <property type="evidence" value="ECO:0007669"/>
    <property type="project" value="UniProtKB-KW"/>
</dbReference>
<protein>
    <recommendedName>
        <fullName evidence="4">CENP-V/GFA domain-containing protein</fullName>
    </recommendedName>
</protein>
<evidence type="ECO:0000256" key="3">
    <source>
        <dbReference type="ARBA" id="ARBA00022833"/>
    </source>
</evidence>
<dbReference type="Gene3D" id="2.170.150.70">
    <property type="match status" value="1"/>
</dbReference>
<dbReference type="Pfam" id="PF04828">
    <property type="entry name" value="GFA"/>
    <property type="match status" value="1"/>
</dbReference>
<keyword evidence="2" id="KW-0479">Metal-binding</keyword>
<dbReference type="InterPro" id="IPR006913">
    <property type="entry name" value="CENP-V/GFA"/>
</dbReference>
<reference evidence="5 6" key="1">
    <citation type="submission" date="2019-08" db="EMBL/GenBank/DDBJ databases">
        <authorList>
            <person name="Guy L."/>
        </authorList>
    </citation>
    <scope>NUCLEOTIDE SEQUENCE [LARGE SCALE GENOMIC DNA]</scope>
    <source>
        <strain evidence="5 6">SGT-108</strain>
    </source>
</reference>
<dbReference type="GO" id="GO:0016846">
    <property type="term" value="F:carbon-sulfur lyase activity"/>
    <property type="evidence" value="ECO:0007669"/>
    <property type="project" value="InterPro"/>
</dbReference>
<proteinExistence type="inferred from homology"/>
<dbReference type="InterPro" id="IPR011057">
    <property type="entry name" value="Mss4-like_sf"/>
</dbReference>
<evidence type="ECO:0000256" key="1">
    <source>
        <dbReference type="ARBA" id="ARBA00005495"/>
    </source>
</evidence>